<gene>
    <name evidence="3" type="ORF">CO116_02915</name>
</gene>
<evidence type="ECO:0000313" key="4">
    <source>
        <dbReference type="Proteomes" id="UP000230611"/>
    </source>
</evidence>
<evidence type="ECO:0000256" key="1">
    <source>
        <dbReference type="SAM" id="Phobius"/>
    </source>
</evidence>
<feature type="domain" description="GGDEF" evidence="2">
    <location>
        <begin position="47"/>
        <end position="113"/>
    </location>
</feature>
<evidence type="ECO:0000259" key="2">
    <source>
        <dbReference type="PROSITE" id="PS50887"/>
    </source>
</evidence>
<keyword evidence="1" id="KW-1133">Transmembrane helix</keyword>
<dbReference type="InterPro" id="IPR043128">
    <property type="entry name" value="Rev_trsase/Diguanyl_cyclase"/>
</dbReference>
<accession>A0A2M8AEL6</accession>
<proteinExistence type="predicted"/>
<protein>
    <recommendedName>
        <fullName evidence="2">GGDEF domain-containing protein</fullName>
    </recommendedName>
</protein>
<dbReference type="Proteomes" id="UP000230611">
    <property type="component" value="Unassembled WGS sequence"/>
</dbReference>
<dbReference type="InterPro" id="IPR000160">
    <property type="entry name" value="GGDEF_dom"/>
</dbReference>
<dbReference type="PROSITE" id="PS50887">
    <property type="entry name" value="GGDEF"/>
    <property type="match status" value="1"/>
</dbReference>
<reference evidence="4" key="1">
    <citation type="submission" date="2017-09" db="EMBL/GenBank/DDBJ databases">
        <title>Depth-based differentiation of microbial function through sediment-hosted aquifers and enrichment of novel symbionts in the deep terrestrial subsurface.</title>
        <authorList>
            <person name="Probst A.J."/>
            <person name="Ladd B."/>
            <person name="Jarett J.K."/>
            <person name="Geller-Mcgrath D.E."/>
            <person name="Sieber C.M.K."/>
            <person name="Emerson J.B."/>
            <person name="Anantharaman K."/>
            <person name="Thomas B.C."/>
            <person name="Malmstrom R."/>
            <person name="Stieglmeier M."/>
            <person name="Klingl A."/>
            <person name="Woyke T."/>
            <person name="Ryan C.M."/>
            <person name="Banfield J.F."/>
        </authorList>
    </citation>
    <scope>NUCLEOTIDE SEQUENCE [LARGE SCALE GENOMIC DNA]</scope>
</reference>
<organism evidence="3 4">
    <name type="scientific">Candidatus Falkowbacteria bacterium CG_4_9_14_3_um_filter_38_19</name>
    <dbReference type="NCBI Taxonomy" id="1974559"/>
    <lineage>
        <taxon>Bacteria</taxon>
        <taxon>Candidatus Falkowiibacteriota</taxon>
    </lineage>
</organism>
<dbReference type="SUPFAM" id="SSF55073">
    <property type="entry name" value="Nucleotide cyclase"/>
    <property type="match status" value="1"/>
</dbReference>
<name>A0A2M8AEL6_9BACT</name>
<dbReference type="AlphaFoldDB" id="A0A2M8AEL6"/>
<sequence>MELIIHWTLHGVLILLAVLLISFMRDGLTGLWVRRVYEMVYPLYRRKGGYMLLVDLDSLKAINNRGGHPAGDVALRAVAQFIRHFGGWLSFRFGGRRICCFFCLVPIRRGRKK</sequence>
<feature type="transmembrane region" description="Helical" evidence="1">
    <location>
        <begin position="6"/>
        <end position="24"/>
    </location>
</feature>
<comment type="caution">
    <text evidence="3">The sequence shown here is derived from an EMBL/GenBank/DDBJ whole genome shotgun (WGS) entry which is preliminary data.</text>
</comment>
<keyword evidence="1" id="KW-0812">Transmembrane</keyword>
<dbReference type="Pfam" id="PF00990">
    <property type="entry name" value="GGDEF"/>
    <property type="match status" value="1"/>
</dbReference>
<dbReference type="Gene3D" id="3.30.70.270">
    <property type="match status" value="1"/>
</dbReference>
<evidence type="ECO:0000313" key="3">
    <source>
        <dbReference type="EMBL" id="PJB15967.1"/>
    </source>
</evidence>
<keyword evidence="1" id="KW-0472">Membrane</keyword>
<dbReference type="InterPro" id="IPR029787">
    <property type="entry name" value="Nucleotide_cyclase"/>
</dbReference>
<dbReference type="EMBL" id="PFUO01000130">
    <property type="protein sequence ID" value="PJB15967.1"/>
    <property type="molecule type" value="Genomic_DNA"/>
</dbReference>